<dbReference type="GO" id="GO:0016616">
    <property type="term" value="F:oxidoreductase activity, acting on the CH-OH group of donors, NAD or NADP as acceptor"/>
    <property type="evidence" value="ECO:0007669"/>
    <property type="project" value="TreeGrafter"/>
</dbReference>
<comment type="similarity">
    <text evidence="1 3">Belongs to the short-chain dehydrogenases/reductases (SDR) family.</text>
</comment>
<gene>
    <name evidence="4" type="ORF">HW555_003059</name>
</gene>
<evidence type="ECO:0000256" key="1">
    <source>
        <dbReference type="ARBA" id="ARBA00006484"/>
    </source>
</evidence>
<keyword evidence="5" id="KW-1185">Reference proteome</keyword>
<dbReference type="Pfam" id="PF00106">
    <property type="entry name" value="adh_short"/>
    <property type="match status" value="1"/>
</dbReference>
<dbReference type="EMBL" id="JACKWZ010000028">
    <property type="protein sequence ID" value="KAF9420873.1"/>
    <property type="molecule type" value="Genomic_DNA"/>
</dbReference>
<protein>
    <recommendedName>
        <fullName evidence="6">Alcohol dehydrogenase</fullName>
    </recommendedName>
</protein>
<comment type="caution">
    <text evidence="4">The sequence shown here is derived from an EMBL/GenBank/DDBJ whole genome shotgun (WGS) entry which is preliminary data.</text>
</comment>
<organism evidence="4 5">
    <name type="scientific">Spodoptera exigua</name>
    <name type="common">Beet armyworm</name>
    <name type="synonym">Noctua fulgens</name>
    <dbReference type="NCBI Taxonomy" id="7107"/>
    <lineage>
        <taxon>Eukaryota</taxon>
        <taxon>Metazoa</taxon>
        <taxon>Ecdysozoa</taxon>
        <taxon>Arthropoda</taxon>
        <taxon>Hexapoda</taxon>
        <taxon>Insecta</taxon>
        <taxon>Pterygota</taxon>
        <taxon>Neoptera</taxon>
        <taxon>Endopterygota</taxon>
        <taxon>Lepidoptera</taxon>
        <taxon>Glossata</taxon>
        <taxon>Ditrysia</taxon>
        <taxon>Noctuoidea</taxon>
        <taxon>Noctuidae</taxon>
        <taxon>Amphipyrinae</taxon>
        <taxon>Spodoptera</taxon>
    </lineage>
</organism>
<accession>A0A835LDQ9</accession>
<reference evidence="4" key="1">
    <citation type="submission" date="2020-08" db="EMBL/GenBank/DDBJ databases">
        <title>Spodoptera exigua strain:BAW_Kor-Di-RS1 Genome sequencing and assembly.</title>
        <authorList>
            <person name="Kim J."/>
            <person name="Nam H.Y."/>
            <person name="Kwon M."/>
            <person name="Choi J.H."/>
            <person name="Cho S.R."/>
            <person name="Kim G.-H."/>
        </authorList>
    </citation>
    <scope>NUCLEOTIDE SEQUENCE</scope>
    <source>
        <strain evidence="4">BAW_Kor-Di-RS1</strain>
        <tissue evidence="4">Whole-body</tissue>
    </source>
</reference>
<dbReference type="PANTHER" id="PTHR44229:SF8">
    <property type="entry name" value="ALCOHOL DEHYDROGENASE-RELATED"/>
    <property type="match status" value="1"/>
</dbReference>
<dbReference type="PRINTS" id="PR00080">
    <property type="entry name" value="SDRFAMILY"/>
</dbReference>
<evidence type="ECO:0000256" key="2">
    <source>
        <dbReference type="ARBA" id="ARBA00023002"/>
    </source>
</evidence>
<dbReference type="SUPFAM" id="SSF51735">
    <property type="entry name" value="NAD(P)-binding Rossmann-fold domains"/>
    <property type="match status" value="1"/>
</dbReference>
<dbReference type="PANTHER" id="PTHR44229">
    <property type="entry name" value="15-HYDROXYPROSTAGLANDIN DEHYDROGENASE [NAD(+)]"/>
    <property type="match status" value="1"/>
</dbReference>
<evidence type="ECO:0000313" key="4">
    <source>
        <dbReference type="EMBL" id="KAF9420873.1"/>
    </source>
</evidence>
<dbReference type="PROSITE" id="PS00061">
    <property type="entry name" value="ADH_SHORT"/>
    <property type="match status" value="1"/>
</dbReference>
<dbReference type="InterPro" id="IPR020904">
    <property type="entry name" value="Sc_DH/Rdtase_CS"/>
</dbReference>
<sequence length="272" mass="29117">MAASYVKKWLSVEDKVFLVTGGAAGVGAGIVRALLHENARHVAFLDVADREGSALESELITKYGALKAKFIKCDIADDGQLAAAYRQVLDKYRRLDGVINNAAVLTVDERNIKRMVDVNFTATVSSTMKALEIMGVNKGGVGGTIINISSLLALNLGSHLPVYAATKTAVLQFSIAMGAEEAFSESKVRVMTVCLGPTDTAILNRSNLDNFDKDQPIASRVAVRQKVESAVSGILKVLEEGKSGSTWIVKNDQTAYDCTETLNQAFAVLSDT</sequence>
<evidence type="ECO:0008006" key="6">
    <source>
        <dbReference type="Google" id="ProtNLM"/>
    </source>
</evidence>
<dbReference type="Gene3D" id="3.40.50.720">
    <property type="entry name" value="NAD(P)-binding Rossmann-like Domain"/>
    <property type="match status" value="1"/>
</dbReference>
<dbReference type="PRINTS" id="PR01167">
    <property type="entry name" value="INSADHFAMILY"/>
</dbReference>
<dbReference type="GO" id="GO:0005737">
    <property type="term" value="C:cytoplasm"/>
    <property type="evidence" value="ECO:0007669"/>
    <property type="project" value="TreeGrafter"/>
</dbReference>
<name>A0A835LDQ9_SPOEX</name>
<proteinExistence type="inferred from homology"/>
<dbReference type="Proteomes" id="UP000648187">
    <property type="component" value="Unassembled WGS sequence"/>
</dbReference>
<dbReference type="InterPro" id="IPR036291">
    <property type="entry name" value="NAD(P)-bd_dom_sf"/>
</dbReference>
<keyword evidence="2" id="KW-0560">Oxidoreductase</keyword>
<evidence type="ECO:0000256" key="3">
    <source>
        <dbReference type="RuleBase" id="RU000363"/>
    </source>
</evidence>
<dbReference type="AlphaFoldDB" id="A0A835LDQ9"/>
<dbReference type="InterPro" id="IPR002347">
    <property type="entry name" value="SDR_fam"/>
</dbReference>
<evidence type="ECO:0000313" key="5">
    <source>
        <dbReference type="Proteomes" id="UP000648187"/>
    </source>
</evidence>